<dbReference type="PRINTS" id="PR01161">
    <property type="entry name" value="TUBULIN"/>
</dbReference>
<keyword evidence="2" id="KW-0493">Microtubule</keyword>
<organism evidence="6 7">
    <name type="scientific">Coptis chinensis</name>
    <dbReference type="NCBI Taxonomy" id="261450"/>
    <lineage>
        <taxon>Eukaryota</taxon>
        <taxon>Viridiplantae</taxon>
        <taxon>Streptophyta</taxon>
        <taxon>Embryophyta</taxon>
        <taxon>Tracheophyta</taxon>
        <taxon>Spermatophyta</taxon>
        <taxon>Magnoliopsida</taxon>
        <taxon>Ranunculales</taxon>
        <taxon>Ranunculaceae</taxon>
        <taxon>Coptidoideae</taxon>
        <taxon>Coptis</taxon>
    </lineage>
</organism>
<dbReference type="GO" id="GO:0007017">
    <property type="term" value="P:microtubule-based process"/>
    <property type="evidence" value="ECO:0007669"/>
    <property type="project" value="InterPro"/>
</dbReference>
<comment type="similarity">
    <text evidence="1">Belongs to the tubulin family.</text>
</comment>
<evidence type="ECO:0000313" key="6">
    <source>
        <dbReference type="EMBL" id="KAF9592395.1"/>
    </source>
</evidence>
<gene>
    <name evidence="6" type="ORF">IFM89_014646</name>
</gene>
<dbReference type="OrthoDB" id="1662883at2759"/>
<dbReference type="Proteomes" id="UP000631114">
    <property type="component" value="Unassembled WGS sequence"/>
</dbReference>
<feature type="domain" description="Tubulin/FtsZ GTPase" evidence="5">
    <location>
        <begin position="5"/>
        <end position="79"/>
    </location>
</feature>
<evidence type="ECO:0000256" key="1">
    <source>
        <dbReference type="ARBA" id="ARBA00009636"/>
    </source>
</evidence>
<keyword evidence="7" id="KW-1185">Reference proteome</keyword>
<comment type="caution">
    <text evidence="6">The sequence shown here is derived from an EMBL/GenBank/DDBJ whole genome shotgun (WGS) entry which is preliminary data.</text>
</comment>
<dbReference type="GO" id="GO:0005525">
    <property type="term" value="F:GTP binding"/>
    <property type="evidence" value="ECO:0007669"/>
    <property type="project" value="UniProtKB-KW"/>
</dbReference>
<dbReference type="AlphaFoldDB" id="A0A835H554"/>
<dbReference type="InterPro" id="IPR000217">
    <property type="entry name" value="Tubulin"/>
</dbReference>
<keyword evidence="4" id="KW-0342">GTP-binding</keyword>
<evidence type="ECO:0000313" key="7">
    <source>
        <dbReference type="Proteomes" id="UP000631114"/>
    </source>
</evidence>
<evidence type="ECO:0000256" key="4">
    <source>
        <dbReference type="ARBA" id="ARBA00023134"/>
    </source>
</evidence>
<accession>A0A835H554</accession>
<protein>
    <recommendedName>
        <fullName evidence="5">Tubulin/FtsZ GTPase domain-containing protein</fullName>
    </recommendedName>
</protein>
<dbReference type="EMBL" id="JADFTS010000008">
    <property type="protein sequence ID" value="KAF9592395.1"/>
    <property type="molecule type" value="Genomic_DNA"/>
</dbReference>
<dbReference type="PANTHER" id="PTHR11588">
    <property type="entry name" value="TUBULIN"/>
    <property type="match status" value="1"/>
</dbReference>
<evidence type="ECO:0000256" key="3">
    <source>
        <dbReference type="ARBA" id="ARBA00022741"/>
    </source>
</evidence>
<proteinExistence type="inferred from homology"/>
<dbReference type="Pfam" id="PF00091">
    <property type="entry name" value="Tubulin"/>
    <property type="match status" value="1"/>
</dbReference>
<dbReference type="GO" id="GO:0005874">
    <property type="term" value="C:microtubule"/>
    <property type="evidence" value="ECO:0007669"/>
    <property type="project" value="UniProtKB-KW"/>
</dbReference>
<evidence type="ECO:0000256" key="2">
    <source>
        <dbReference type="ARBA" id="ARBA00022701"/>
    </source>
</evidence>
<keyword evidence="3" id="KW-0547">Nucleotide-binding</keyword>
<dbReference type="InterPro" id="IPR003008">
    <property type="entry name" value="Tubulin_FtsZ_GTPase"/>
</dbReference>
<name>A0A835H554_9MAGN</name>
<evidence type="ECO:0000259" key="5">
    <source>
        <dbReference type="Pfam" id="PF00091"/>
    </source>
</evidence>
<dbReference type="Gene3D" id="3.40.50.1440">
    <property type="entry name" value="Tubulin/FtsZ, GTPase domain"/>
    <property type="match status" value="1"/>
</dbReference>
<reference evidence="6 7" key="1">
    <citation type="submission" date="2020-10" db="EMBL/GenBank/DDBJ databases">
        <title>The Coptis chinensis genome and diversification of protoberbering-type alkaloids.</title>
        <authorList>
            <person name="Wang B."/>
            <person name="Shu S."/>
            <person name="Song C."/>
            <person name="Liu Y."/>
        </authorList>
    </citation>
    <scope>NUCLEOTIDE SEQUENCE [LARGE SCALE GENOMIC DNA]</scope>
    <source>
        <strain evidence="6">HL-2020</strain>
        <tissue evidence="6">Leaf</tissue>
    </source>
</reference>
<sequence>MGFHTISTGGGTGYGMGALLILKIRGEYLDRMMLTFSIFPFPKVSNIVIKPYNATSVHQLVENANECMVLDNEALYDICFRTLKLTTPSCHHQETLYRDEYKPWGVVDFNFQHELRTVETSKPMTFLLLGNSHNGDVRMRIRSETGLALKDINLTKQMKKNSEGKLLNELQSPISYNKYPKF</sequence>
<dbReference type="InterPro" id="IPR036525">
    <property type="entry name" value="Tubulin/FtsZ_GTPase_sf"/>
</dbReference>
<dbReference type="SUPFAM" id="SSF52490">
    <property type="entry name" value="Tubulin nucleotide-binding domain-like"/>
    <property type="match status" value="1"/>
</dbReference>